<dbReference type="OrthoDB" id="1935216at2"/>
<dbReference type="GO" id="GO:0016301">
    <property type="term" value="F:kinase activity"/>
    <property type="evidence" value="ECO:0007669"/>
    <property type="project" value="UniProtKB-KW"/>
</dbReference>
<dbReference type="EMBL" id="CP018335">
    <property type="protein sequence ID" value="APM37292.1"/>
    <property type="molecule type" value="Genomic_DNA"/>
</dbReference>
<dbReference type="AlphaFoldDB" id="A0A1L5F2W4"/>
<reference evidence="2 3" key="1">
    <citation type="submission" date="2016-12" db="EMBL/GenBank/DDBJ databases">
        <title>Complete genome sequence of Clostridium kluyveri JZZ isolated from the pit mud of a Chinese flavor liquor-making factory.</title>
        <authorList>
            <person name="Wang Y."/>
        </authorList>
    </citation>
    <scope>NUCLEOTIDE SEQUENCE [LARGE SCALE GENOMIC DNA]</scope>
    <source>
        <strain evidence="2 3">JZZ</strain>
    </source>
</reference>
<name>A0A1L5F2W4_CLOKL</name>
<protein>
    <submittedName>
        <fullName evidence="2">Histidine kinase</fullName>
    </submittedName>
</protein>
<proteinExistence type="predicted"/>
<evidence type="ECO:0000256" key="1">
    <source>
        <dbReference type="SAM" id="Coils"/>
    </source>
</evidence>
<organism evidence="2 3">
    <name type="scientific">Clostridium kluyveri</name>
    <dbReference type="NCBI Taxonomy" id="1534"/>
    <lineage>
        <taxon>Bacteria</taxon>
        <taxon>Bacillati</taxon>
        <taxon>Bacillota</taxon>
        <taxon>Clostridia</taxon>
        <taxon>Eubacteriales</taxon>
        <taxon>Clostridiaceae</taxon>
        <taxon>Clostridium</taxon>
    </lineage>
</organism>
<dbReference type="Proteomes" id="UP000184604">
    <property type="component" value="Chromosome"/>
</dbReference>
<sequence>MDQLLTKKDLAKRWQISTATIDRYIQDKILVPVKGITVIRFNPQYIRELEGTKLEKFSPVERRRLERELEDLKRENEILKGVIARIQSITSESMYLMSKEPPFQV</sequence>
<keyword evidence="1" id="KW-0175">Coiled coil</keyword>
<gene>
    <name evidence="2" type="ORF">BS101_00195</name>
</gene>
<keyword evidence="2" id="KW-0418">Kinase</keyword>
<keyword evidence="2" id="KW-0808">Transferase</keyword>
<evidence type="ECO:0000313" key="2">
    <source>
        <dbReference type="EMBL" id="APM37292.1"/>
    </source>
</evidence>
<dbReference type="RefSeq" id="WP_073537012.1">
    <property type="nucleotide sequence ID" value="NZ_CP018335.1"/>
</dbReference>
<accession>A0A1L5F2W4</accession>
<evidence type="ECO:0000313" key="3">
    <source>
        <dbReference type="Proteomes" id="UP000184604"/>
    </source>
</evidence>
<feature type="coiled-coil region" evidence="1">
    <location>
        <begin position="62"/>
        <end position="89"/>
    </location>
</feature>